<keyword evidence="2" id="KW-1185">Reference proteome</keyword>
<dbReference type="AlphaFoldDB" id="A0A846Z2F6"/>
<proteinExistence type="predicted"/>
<dbReference type="Proteomes" id="UP000579250">
    <property type="component" value="Unassembled WGS sequence"/>
</dbReference>
<dbReference type="EMBL" id="JAAXPI010000020">
    <property type="protein sequence ID" value="NKZ05332.1"/>
    <property type="molecule type" value="Genomic_DNA"/>
</dbReference>
<comment type="caution">
    <text evidence="1">The sequence shown here is derived from an EMBL/GenBank/DDBJ whole genome shotgun (WGS) entry which is preliminary data.</text>
</comment>
<organism evidence="1 2">
    <name type="scientific">Actinomadura latina</name>
    <dbReference type="NCBI Taxonomy" id="163603"/>
    <lineage>
        <taxon>Bacteria</taxon>
        <taxon>Bacillati</taxon>
        <taxon>Actinomycetota</taxon>
        <taxon>Actinomycetes</taxon>
        <taxon>Streptosporangiales</taxon>
        <taxon>Thermomonosporaceae</taxon>
        <taxon>Actinomadura</taxon>
    </lineage>
</organism>
<dbReference type="RefSeq" id="WP_067628089.1">
    <property type="nucleotide sequence ID" value="NZ_JAAXPI010000020.1"/>
</dbReference>
<reference evidence="1 2" key="1">
    <citation type="submission" date="2020-04" db="EMBL/GenBank/DDBJ databases">
        <title>MicrobeNet Type strains.</title>
        <authorList>
            <person name="Nicholson A.C."/>
        </authorList>
    </citation>
    <scope>NUCLEOTIDE SEQUENCE [LARGE SCALE GENOMIC DNA]</scope>
    <source>
        <strain evidence="1 2">ATCC BAA-277</strain>
    </source>
</reference>
<evidence type="ECO:0008006" key="3">
    <source>
        <dbReference type="Google" id="ProtNLM"/>
    </source>
</evidence>
<evidence type="ECO:0000313" key="1">
    <source>
        <dbReference type="EMBL" id="NKZ05332.1"/>
    </source>
</evidence>
<protein>
    <recommendedName>
        <fullName evidence="3">Tetratricopeptide repeat protein</fullName>
    </recommendedName>
</protein>
<gene>
    <name evidence="1" type="ORF">HGB48_16485</name>
</gene>
<sequence length="90" mass="9712">MAALLGGDSKGDHQAAARVLDRLLASDDPLTSSERFTALVLRADAAVHMEEWASARDFIAEARSIPPVSPSAHVDDLRRLDDLEGFLPTD</sequence>
<name>A0A846Z2F6_9ACTN</name>
<accession>A0A846Z2F6</accession>
<evidence type="ECO:0000313" key="2">
    <source>
        <dbReference type="Proteomes" id="UP000579250"/>
    </source>
</evidence>